<proteinExistence type="predicted"/>
<evidence type="ECO:0000313" key="2">
    <source>
        <dbReference type="EMBL" id="MPC62159.1"/>
    </source>
</evidence>
<evidence type="ECO:0000313" key="3">
    <source>
        <dbReference type="Proteomes" id="UP000324222"/>
    </source>
</evidence>
<accession>A0A5B7GX97</accession>
<sequence>MEVKARRLGERGGVSYEEEEEERSDGQRDERVLSEVRFESSGCCIYVRNDLTCSRAHTLESSEFSTIWLRLPPSGFDFIVTL</sequence>
<keyword evidence="3" id="KW-1185">Reference proteome</keyword>
<feature type="region of interest" description="Disordered" evidence="1">
    <location>
        <begin position="1"/>
        <end position="30"/>
    </location>
</feature>
<dbReference type="AlphaFoldDB" id="A0A5B7GX97"/>
<organism evidence="2 3">
    <name type="scientific">Portunus trituberculatus</name>
    <name type="common">Swimming crab</name>
    <name type="synonym">Neptunus trituberculatus</name>
    <dbReference type="NCBI Taxonomy" id="210409"/>
    <lineage>
        <taxon>Eukaryota</taxon>
        <taxon>Metazoa</taxon>
        <taxon>Ecdysozoa</taxon>
        <taxon>Arthropoda</taxon>
        <taxon>Crustacea</taxon>
        <taxon>Multicrustacea</taxon>
        <taxon>Malacostraca</taxon>
        <taxon>Eumalacostraca</taxon>
        <taxon>Eucarida</taxon>
        <taxon>Decapoda</taxon>
        <taxon>Pleocyemata</taxon>
        <taxon>Brachyura</taxon>
        <taxon>Eubrachyura</taxon>
        <taxon>Portunoidea</taxon>
        <taxon>Portunidae</taxon>
        <taxon>Portuninae</taxon>
        <taxon>Portunus</taxon>
    </lineage>
</organism>
<evidence type="ECO:0000256" key="1">
    <source>
        <dbReference type="SAM" id="MobiDB-lite"/>
    </source>
</evidence>
<dbReference type="EMBL" id="VSRR010019359">
    <property type="protein sequence ID" value="MPC62159.1"/>
    <property type="molecule type" value="Genomic_DNA"/>
</dbReference>
<name>A0A5B7GX97_PORTR</name>
<gene>
    <name evidence="2" type="ORF">E2C01_056242</name>
</gene>
<dbReference type="Proteomes" id="UP000324222">
    <property type="component" value="Unassembled WGS sequence"/>
</dbReference>
<feature type="compositionally biased region" description="Basic and acidic residues" evidence="1">
    <location>
        <begin position="1"/>
        <end position="10"/>
    </location>
</feature>
<reference evidence="2 3" key="1">
    <citation type="submission" date="2019-05" db="EMBL/GenBank/DDBJ databases">
        <title>Another draft genome of Portunus trituberculatus and its Hox gene families provides insights of decapod evolution.</title>
        <authorList>
            <person name="Jeong J.-H."/>
            <person name="Song I."/>
            <person name="Kim S."/>
            <person name="Choi T."/>
            <person name="Kim D."/>
            <person name="Ryu S."/>
            <person name="Kim W."/>
        </authorList>
    </citation>
    <scope>NUCLEOTIDE SEQUENCE [LARGE SCALE GENOMIC DNA]</scope>
    <source>
        <tissue evidence="2">Muscle</tissue>
    </source>
</reference>
<protein>
    <submittedName>
        <fullName evidence="2">Uncharacterized protein</fullName>
    </submittedName>
</protein>
<comment type="caution">
    <text evidence="2">The sequence shown here is derived from an EMBL/GenBank/DDBJ whole genome shotgun (WGS) entry which is preliminary data.</text>
</comment>